<dbReference type="InterPro" id="IPR027417">
    <property type="entry name" value="P-loop_NTPase"/>
</dbReference>
<dbReference type="STRING" id="1235802.C823_00785"/>
<dbReference type="PROSITE" id="PS51198">
    <property type="entry name" value="UVRD_HELICASE_ATP_BIND"/>
    <property type="match status" value="1"/>
</dbReference>
<dbReference type="GO" id="GO:0016787">
    <property type="term" value="F:hydrolase activity"/>
    <property type="evidence" value="ECO:0007669"/>
    <property type="project" value="UniProtKB-UniRule"/>
</dbReference>
<dbReference type="InterPro" id="IPR014016">
    <property type="entry name" value="UvrD-like_ATP-bd"/>
</dbReference>
<dbReference type="GO" id="GO:0005524">
    <property type="term" value="F:ATP binding"/>
    <property type="evidence" value="ECO:0007669"/>
    <property type="project" value="UniProtKB-UniRule"/>
</dbReference>
<feature type="compositionally biased region" description="Basic and acidic residues" evidence="6">
    <location>
        <begin position="735"/>
        <end position="745"/>
    </location>
</feature>
<keyword evidence="4 5" id="KW-0067">ATP-binding</keyword>
<dbReference type="AlphaFoldDB" id="N2BD99"/>
<proteinExistence type="predicted"/>
<comment type="caution">
    <text evidence="8">The sequence shown here is derived from an EMBL/GenBank/DDBJ whole genome shotgun (WGS) entry which is preliminary data.</text>
</comment>
<evidence type="ECO:0000313" key="9">
    <source>
        <dbReference type="Proteomes" id="UP000012589"/>
    </source>
</evidence>
<dbReference type="InterPro" id="IPR011013">
    <property type="entry name" value="Gal_mutarotase_sf_dom"/>
</dbReference>
<dbReference type="SUPFAM" id="SSF52540">
    <property type="entry name" value="P-loop containing nucleoside triphosphate hydrolases"/>
    <property type="match status" value="1"/>
</dbReference>
<evidence type="ECO:0000259" key="7">
    <source>
        <dbReference type="PROSITE" id="PS51198"/>
    </source>
</evidence>
<dbReference type="Gene3D" id="3.40.50.300">
    <property type="entry name" value="P-loop containing nucleotide triphosphate hydrolases"/>
    <property type="match status" value="3"/>
</dbReference>
<organism evidence="8 9">
    <name type="scientific">Eubacterium plexicaudatum ASF492</name>
    <dbReference type="NCBI Taxonomy" id="1235802"/>
    <lineage>
        <taxon>Bacteria</taxon>
        <taxon>Bacillati</taxon>
        <taxon>Bacillota</taxon>
        <taxon>Clostridia</taxon>
        <taxon>Eubacteriales</taxon>
        <taxon>Eubacteriaceae</taxon>
        <taxon>Eubacterium</taxon>
    </lineage>
</organism>
<dbReference type="GO" id="GO:0043138">
    <property type="term" value="F:3'-5' DNA helicase activity"/>
    <property type="evidence" value="ECO:0007669"/>
    <property type="project" value="TreeGrafter"/>
</dbReference>
<dbReference type="GO" id="GO:0000725">
    <property type="term" value="P:recombinational repair"/>
    <property type="evidence" value="ECO:0007669"/>
    <property type="project" value="TreeGrafter"/>
</dbReference>
<feature type="binding site" evidence="5">
    <location>
        <begin position="223"/>
        <end position="230"/>
    </location>
    <ligand>
        <name>ATP</name>
        <dbReference type="ChEBI" id="CHEBI:30616"/>
    </ligand>
</feature>
<dbReference type="PANTHER" id="PTHR11070">
    <property type="entry name" value="UVRD / RECB / PCRA DNA HELICASE FAMILY MEMBER"/>
    <property type="match status" value="1"/>
</dbReference>
<dbReference type="Proteomes" id="UP000012589">
    <property type="component" value="Unassembled WGS sequence"/>
</dbReference>
<dbReference type="SUPFAM" id="SSF74650">
    <property type="entry name" value="Galactose mutarotase-like"/>
    <property type="match status" value="1"/>
</dbReference>
<dbReference type="EMBL" id="AQFT01000023">
    <property type="protein sequence ID" value="EMZ36418.1"/>
    <property type="molecule type" value="Genomic_DNA"/>
</dbReference>
<dbReference type="GO" id="GO:0030246">
    <property type="term" value="F:carbohydrate binding"/>
    <property type="evidence" value="ECO:0007669"/>
    <property type="project" value="InterPro"/>
</dbReference>
<accession>N2BD99</accession>
<dbReference type="Gene3D" id="2.60.40.1760">
    <property type="entry name" value="glycosyl hydrolase (family 31)"/>
    <property type="match status" value="1"/>
</dbReference>
<dbReference type="eggNOG" id="COG3973">
    <property type="taxonomic scope" value="Bacteria"/>
</dbReference>
<dbReference type="InterPro" id="IPR027785">
    <property type="entry name" value="UvrD-like_helicase_C"/>
</dbReference>
<gene>
    <name evidence="8" type="ORF">C823_00785</name>
</gene>
<keyword evidence="1 5" id="KW-0547">Nucleotide-binding</keyword>
<evidence type="ECO:0000256" key="3">
    <source>
        <dbReference type="ARBA" id="ARBA00022806"/>
    </source>
</evidence>
<keyword evidence="2 5" id="KW-0378">Hydrolase</keyword>
<reference evidence="8 9" key="1">
    <citation type="journal article" date="2014" name="Genome Announc.">
        <title>Draft genome sequences of the altered schaedler flora, a defined bacterial community from gnotobiotic mice.</title>
        <authorList>
            <person name="Wannemuehler M.J."/>
            <person name="Overstreet A.M."/>
            <person name="Ward D.V."/>
            <person name="Phillips G.J."/>
        </authorList>
    </citation>
    <scope>NUCLEOTIDE SEQUENCE [LARGE SCALE GENOMIC DNA]</scope>
    <source>
        <strain evidence="8 9">ASF492</strain>
    </source>
</reference>
<dbReference type="InterPro" id="IPR000212">
    <property type="entry name" value="DNA_helicase_UvrD/REP"/>
</dbReference>
<dbReference type="Pfam" id="PF13245">
    <property type="entry name" value="AAA_19"/>
    <property type="match status" value="1"/>
</dbReference>
<dbReference type="GO" id="GO:0003677">
    <property type="term" value="F:DNA binding"/>
    <property type="evidence" value="ECO:0007669"/>
    <property type="project" value="InterPro"/>
</dbReference>
<evidence type="ECO:0000256" key="5">
    <source>
        <dbReference type="PROSITE-ProRule" id="PRU00560"/>
    </source>
</evidence>
<dbReference type="Pfam" id="PF13538">
    <property type="entry name" value="UvrD_C_2"/>
    <property type="match status" value="1"/>
</dbReference>
<dbReference type="GO" id="GO:0005829">
    <property type="term" value="C:cytosol"/>
    <property type="evidence" value="ECO:0007669"/>
    <property type="project" value="TreeGrafter"/>
</dbReference>
<protein>
    <recommendedName>
        <fullName evidence="7">UvrD-like helicase ATP-binding domain-containing protein</fullName>
    </recommendedName>
</protein>
<keyword evidence="9" id="KW-1185">Reference proteome</keyword>
<keyword evidence="3 5" id="KW-0347">Helicase</keyword>
<feature type="domain" description="UvrD-like helicase ATP-binding" evidence="7">
    <location>
        <begin position="202"/>
        <end position="540"/>
    </location>
</feature>
<name>N2BD99_9FIRM</name>
<sequence length="1017" mass="116672">MEAEKTSRPVPGLTREAEEEQLAEIIQVAQDNLVRTQTYIRQLTDELDDLMEVYGTKDKEALALLHNTHSQIQENRRDLLRCQKARKKPYFGRIDFKDEKQPQAESYYIGRTGIAGSNAHPLVIDWRAPVASVYYENAVGPCTYTVKNEGRFAIDLIRKRTYEIEHDRLKDFYDSDVVSNDDLLTQYLAKSKKAVLGEIIATIQKEQNAMIRQSPKTNLIVQGVAGSGKTTVAMHRISYILYNYEEQFRPQDFYIIGSNRILLNYITGVLPELDVYGVSQMTMEELFTRLLYEDWDPLHCQIRPVDKKETGARMKGTLEWFHELEQFCAALEQETIPKADVRVPKNGALLLKASEIDSYLQSMGRLSMQGRICMLNEILLSRLDTEMSGKYVTYTAAEKKELRRLMRWHFGKDVWKGSVYEVYERFLQAQQQKGKAVPYEEYAFDVYDLAALAYIYKRIKETDGIREATHVIIDEAQDFGMMAYGVLEYCLRGCTYTIMGDVSQNIHFGYGLNDWRQLQELILTGPYDHFGLLKKSYRNTVEISRFATEILRHGNFPVYPVEPISRHGSDVCVKQCGTHQQMIREMITRIRSWQKDGRETIAVICKDEEQAASVCSMLEPEIVVAGSNLQTAEFGSGVMVLPVAYTKGLEFDAVLLYDPSNDSYPPQDAYVKLLYVAATRALHELEVVHLGNLTDLIAKPVSDEKRMQSLENEVRTEAVRYQKEETTAREQELLKARQGEQERIARSSFGPKPIQVRTPKKKPSSEKQPINASSHRFGECPDNALLRPKGHGRIDNAVRMVRKTKQYIECIGSYGTLRLTPICDTVIRVQFRKGTMEPFEPGYWEQEPQQTDFWKVKDGKNLVEAQTDSLTVRIDKKTGALQFYDRQQKLLLAEKAALPRQCEVSDREPETWVFFEWTNQEPLFAKGLLADDLERINTKARYISFGGKKMRMPLLVSGRGYGIGVASSHTVMCCTIPMYGNYIYTNGTGQIDYYFLYGKEPQHVLTLYQQLQNSCGM</sequence>
<evidence type="ECO:0000256" key="1">
    <source>
        <dbReference type="ARBA" id="ARBA00022741"/>
    </source>
</evidence>
<dbReference type="PATRIC" id="fig|1235802.3.peg.843"/>
<dbReference type="OrthoDB" id="9787585at2"/>
<dbReference type="PANTHER" id="PTHR11070:SF17">
    <property type="entry name" value="DNA HELICASE IV"/>
    <property type="match status" value="1"/>
</dbReference>
<evidence type="ECO:0000256" key="4">
    <source>
        <dbReference type="ARBA" id="ARBA00022840"/>
    </source>
</evidence>
<evidence type="ECO:0000256" key="6">
    <source>
        <dbReference type="SAM" id="MobiDB-lite"/>
    </source>
</evidence>
<dbReference type="GO" id="GO:0005975">
    <property type="term" value="P:carbohydrate metabolic process"/>
    <property type="evidence" value="ECO:0007669"/>
    <property type="project" value="InterPro"/>
</dbReference>
<feature type="region of interest" description="Disordered" evidence="6">
    <location>
        <begin position="735"/>
        <end position="784"/>
    </location>
</feature>
<evidence type="ECO:0000256" key="2">
    <source>
        <dbReference type="ARBA" id="ARBA00022801"/>
    </source>
</evidence>
<evidence type="ECO:0000313" key="8">
    <source>
        <dbReference type="EMBL" id="EMZ36418.1"/>
    </source>
</evidence>
<dbReference type="HOGENOM" id="CLU_292006_0_0_9"/>